<feature type="transmembrane region" description="Helical" evidence="1">
    <location>
        <begin position="12"/>
        <end position="34"/>
    </location>
</feature>
<feature type="transmembrane region" description="Helical" evidence="1">
    <location>
        <begin position="68"/>
        <end position="86"/>
    </location>
</feature>
<evidence type="ECO:0000256" key="1">
    <source>
        <dbReference type="SAM" id="Phobius"/>
    </source>
</evidence>
<dbReference type="PATRIC" id="fig|1218492.5.peg.918"/>
<dbReference type="AlphaFoldDB" id="A0A0F4LTP3"/>
<keyword evidence="1" id="KW-0812">Transmembrane</keyword>
<comment type="caution">
    <text evidence="2">The sequence shown here is derived from an EMBL/GenBank/DDBJ whole genome shotgun (WGS) entry which is preliminary data.</text>
</comment>
<gene>
    <name evidence="2" type="ORF">JG30_07800</name>
</gene>
<organism evidence="2 3">
    <name type="scientific">Bombilactobacillus mellifer</name>
    <dbReference type="NCBI Taxonomy" id="1218492"/>
    <lineage>
        <taxon>Bacteria</taxon>
        <taxon>Bacillati</taxon>
        <taxon>Bacillota</taxon>
        <taxon>Bacilli</taxon>
        <taxon>Lactobacillales</taxon>
        <taxon>Lactobacillaceae</taxon>
        <taxon>Bombilactobacillus</taxon>
    </lineage>
</organism>
<proteinExistence type="predicted"/>
<protein>
    <recommendedName>
        <fullName evidence="4">Integral membrane protein</fullName>
    </recommendedName>
</protein>
<feature type="transmembrane region" description="Helical" evidence="1">
    <location>
        <begin position="92"/>
        <end position="110"/>
    </location>
</feature>
<keyword evidence="3" id="KW-1185">Reference proteome</keyword>
<dbReference type="OrthoDB" id="2329963at2"/>
<accession>A0A0F4LTP3</accession>
<evidence type="ECO:0000313" key="3">
    <source>
        <dbReference type="Proteomes" id="UP000033558"/>
    </source>
</evidence>
<sequence length="117" mass="13748">MKKYVMKFWQSAYCKLILLLIIIGITLPLIFSAFHLGRSWRVGILFLGVNVITSASLGIWIQRTQQPWWVFTFFPGIFLVIVLIHYLTSIYAYFFVVLYFLIEYLAFILMKSSHEGL</sequence>
<feature type="transmembrane region" description="Helical" evidence="1">
    <location>
        <begin position="40"/>
        <end position="61"/>
    </location>
</feature>
<evidence type="ECO:0008006" key="4">
    <source>
        <dbReference type="Google" id="ProtNLM"/>
    </source>
</evidence>
<dbReference type="STRING" id="1218492.JG30_07800"/>
<evidence type="ECO:0000313" key="2">
    <source>
        <dbReference type="EMBL" id="KJY61728.1"/>
    </source>
</evidence>
<reference evidence="2 3" key="1">
    <citation type="submission" date="2015-01" db="EMBL/GenBank/DDBJ databases">
        <title>Comparative genomics of the lactic acid bacteria isolated from the honey bee gut.</title>
        <authorList>
            <person name="Ellegaard K.M."/>
            <person name="Tamarit D."/>
            <person name="Javelind E."/>
            <person name="Olofsson T."/>
            <person name="Andersson S.G."/>
            <person name="Vasquez A."/>
        </authorList>
    </citation>
    <scope>NUCLEOTIDE SEQUENCE [LARGE SCALE GENOMIC DNA]</scope>
    <source>
        <strain evidence="2 3">Bin4</strain>
    </source>
</reference>
<dbReference type="EMBL" id="JXJQ01000008">
    <property type="protein sequence ID" value="KJY61728.1"/>
    <property type="molecule type" value="Genomic_DNA"/>
</dbReference>
<dbReference type="HOGENOM" id="CLU_146638_0_0_9"/>
<name>A0A0F4LTP3_9LACO</name>
<keyword evidence="1" id="KW-0472">Membrane</keyword>
<keyword evidence="1" id="KW-1133">Transmembrane helix</keyword>
<dbReference type="RefSeq" id="WP_046316357.1">
    <property type="nucleotide sequence ID" value="NZ_KQ034028.1"/>
</dbReference>
<dbReference type="Proteomes" id="UP000033558">
    <property type="component" value="Unassembled WGS sequence"/>
</dbReference>